<comment type="caution">
    <text evidence="9">The sequence shown here is derived from an EMBL/GenBank/DDBJ whole genome shotgun (WGS) entry which is preliminary data.</text>
</comment>
<gene>
    <name evidence="9" type="ORF">BCR43DRAFT_492040</name>
</gene>
<evidence type="ECO:0000256" key="4">
    <source>
        <dbReference type="ARBA" id="ARBA00023242"/>
    </source>
</evidence>
<keyword evidence="3 5" id="KW-0235">DNA replication</keyword>
<dbReference type="GO" id="GO:0003688">
    <property type="term" value="F:DNA replication origin binding"/>
    <property type="evidence" value="ECO:0007669"/>
    <property type="project" value="UniProtKB-UniRule"/>
</dbReference>
<accession>A0A1X2HD17</accession>
<evidence type="ECO:0000313" key="9">
    <source>
        <dbReference type="EMBL" id="ORY96650.1"/>
    </source>
</evidence>
<feature type="compositionally biased region" description="Acidic residues" evidence="6">
    <location>
        <begin position="105"/>
        <end position="118"/>
    </location>
</feature>
<organism evidence="9 10">
    <name type="scientific">Syncephalastrum racemosum</name>
    <name type="common">Filamentous fungus</name>
    <dbReference type="NCBI Taxonomy" id="13706"/>
    <lineage>
        <taxon>Eukaryota</taxon>
        <taxon>Fungi</taxon>
        <taxon>Fungi incertae sedis</taxon>
        <taxon>Mucoromycota</taxon>
        <taxon>Mucoromycotina</taxon>
        <taxon>Mucoromycetes</taxon>
        <taxon>Mucorales</taxon>
        <taxon>Syncephalastraceae</taxon>
        <taxon>Syncephalastrum</taxon>
    </lineage>
</organism>
<keyword evidence="4 5" id="KW-0539">Nucleus</keyword>
<dbReference type="Pfam" id="PF04084">
    <property type="entry name" value="RecA-like_ORC2"/>
    <property type="match status" value="1"/>
</dbReference>
<protein>
    <recommendedName>
        <fullName evidence="5">Origin recognition complex subunit 2</fullName>
    </recommendedName>
</protein>
<feature type="region of interest" description="Disordered" evidence="6">
    <location>
        <begin position="28"/>
        <end position="235"/>
    </location>
</feature>
<keyword evidence="10" id="KW-1185">Reference proteome</keyword>
<evidence type="ECO:0000259" key="8">
    <source>
        <dbReference type="Pfam" id="PF24882"/>
    </source>
</evidence>
<sequence>MSRITIRVQEDDEIETHIMLSVNAEKMQQEEELANRRKTKRKHIGRRSDLTTAAEIGLVEEEEKRESIHRLQKLKRKADEHDEETLANDRALLRSQSNERTMTPENDDNDTSFDNDLVEPDKENAGLTGRAMFKFAASKGKSMQTMMKAAVEDEAQLKKKRGRQPKVDHAKRQRIQRQMELMRDDRQSDEETEEGEEEGSDSDEEEEEQVLRTQPEDDEEDEENQDREDRDQEQGFERYFQDLYSKSKTSNNTMSQLATLSPDEFHAILHDTPVKHAKEIQTLFNHHKFHFPQWRFELSAGFNLLFYGYGSKRRLLNNFAQTELSTDGVLLVVNGFFPNMTIRHILSKITSGVLDVSTARDPVGLICDYFRGEDRQYDKLFLVIHNIDAPSLRNEKAQMALSMLARAPNVHLIASVDHINAGLLWDNVKASRFNWIWHDATTYDDYLVETSYENSLLMQSNDVGGARGAQYVLRSLTSNGRGVFKVLAENQLIEMEVANMDGRGNESVALTYHRYYQLCREGFFVSNDVAFRTQLTEFLDHKIIATKRIMDGTEVFFIPLDKTTLCSILEEMEE</sequence>
<comment type="function">
    <text evidence="5">Component of the origin recognition complex (ORC) that binds origins of replication. DNA-binding is ATP-dependent. ORC is required to assemble the pre-replication complex necessary to initiate DNA replication.</text>
</comment>
<dbReference type="OMA" id="SHIACIP"/>
<dbReference type="OrthoDB" id="346673at2759"/>
<evidence type="ECO:0000259" key="7">
    <source>
        <dbReference type="Pfam" id="PF04084"/>
    </source>
</evidence>
<feature type="compositionally biased region" description="Basic residues" evidence="6">
    <location>
        <begin position="36"/>
        <end position="45"/>
    </location>
</feature>
<evidence type="ECO:0000256" key="5">
    <source>
        <dbReference type="RuleBase" id="RU368084"/>
    </source>
</evidence>
<dbReference type="GO" id="GO:0005664">
    <property type="term" value="C:nuclear origin of replication recognition complex"/>
    <property type="evidence" value="ECO:0007669"/>
    <property type="project" value="UniProtKB-UniRule"/>
</dbReference>
<comment type="subunit">
    <text evidence="5">Component of the origin recognition complex (ORC).</text>
</comment>
<evidence type="ECO:0000313" key="10">
    <source>
        <dbReference type="Proteomes" id="UP000242180"/>
    </source>
</evidence>
<dbReference type="PANTHER" id="PTHR14052">
    <property type="entry name" value="ORIGIN RECOGNITION COMPLEX SUBUNIT 2"/>
    <property type="match status" value="1"/>
</dbReference>
<dbReference type="InterPro" id="IPR056772">
    <property type="entry name" value="RecA-like_ORC2"/>
</dbReference>
<feature type="domain" description="Origin recognition complex subunit 2 winged-helix" evidence="8">
    <location>
        <begin position="503"/>
        <end position="562"/>
    </location>
</feature>
<dbReference type="InParanoid" id="A0A1X2HD17"/>
<comment type="subcellular location">
    <subcellularLocation>
        <location evidence="1 5">Nucleus</location>
    </subcellularLocation>
</comment>
<evidence type="ECO:0000256" key="1">
    <source>
        <dbReference type="ARBA" id="ARBA00004123"/>
    </source>
</evidence>
<name>A0A1X2HD17_SYNRA</name>
<evidence type="ECO:0000256" key="2">
    <source>
        <dbReference type="ARBA" id="ARBA00007421"/>
    </source>
</evidence>
<dbReference type="FunCoup" id="A0A1X2HD17">
    <property type="interactions" value="1172"/>
</dbReference>
<dbReference type="Proteomes" id="UP000242180">
    <property type="component" value="Unassembled WGS sequence"/>
</dbReference>
<feature type="compositionally biased region" description="Acidic residues" evidence="6">
    <location>
        <begin position="187"/>
        <end position="208"/>
    </location>
</feature>
<evidence type="ECO:0000256" key="6">
    <source>
        <dbReference type="SAM" id="MobiDB-lite"/>
    </source>
</evidence>
<feature type="domain" description="Origin recognition complex subunit 2 RecA-like" evidence="7">
    <location>
        <begin position="279"/>
        <end position="440"/>
    </location>
</feature>
<dbReference type="GO" id="GO:0006260">
    <property type="term" value="P:DNA replication"/>
    <property type="evidence" value="ECO:0007669"/>
    <property type="project" value="UniProtKB-UniRule"/>
</dbReference>
<dbReference type="STRING" id="13706.A0A1X2HD17"/>
<dbReference type="PANTHER" id="PTHR14052:SF0">
    <property type="entry name" value="ORIGIN RECOGNITION COMPLEX SUBUNIT 2"/>
    <property type="match status" value="1"/>
</dbReference>
<comment type="similarity">
    <text evidence="2 5">Belongs to the ORC2 family.</text>
</comment>
<feature type="compositionally biased region" description="Polar residues" evidence="6">
    <location>
        <begin position="94"/>
        <end position="104"/>
    </location>
</feature>
<evidence type="ECO:0000256" key="3">
    <source>
        <dbReference type="ARBA" id="ARBA00022705"/>
    </source>
</evidence>
<dbReference type="InterPro" id="IPR007220">
    <property type="entry name" value="ORC2"/>
</dbReference>
<dbReference type="AlphaFoldDB" id="A0A1X2HD17"/>
<dbReference type="Pfam" id="PF24882">
    <property type="entry name" value="WHD_ORC2"/>
    <property type="match status" value="1"/>
</dbReference>
<dbReference type="InterPro" id="IPR056773">
    <property type="entry name" value="WHD_ORC2"/>
</dbReference>
<feature type="compositionally biased region" description="Acidic residues" evidence="6">
    <location>
        <begin position="216"/>
        <end position="226"/>
    </location>
</feature>
<reference evidence="9 10" key="1">
    <citation type="submission" date="2016-07" db="EMBL/GenBank/DDBJ databases">
        <title>Pervasive Adenine N6-methylation of Active Genes in Fungi.</title>
        <authorList>
            <consortium name="DOE Joint Genome Institute"/>
            <person name="Mondo S.J."/>
            <person name="Dannebaum R.O."/>
            <person name="Kuo R.C."/>
            <person name="Labutti K."/>
            <person name="Haridas S."/>
            <person name="Kuo A."/>
            <person name="Salamov A."/>
            <person name="Ahrendt S.R."/>
            <person name="Lipzen A."/>
            <person name="Sullivan W."/>
            <person name="Andreopoulos W.B."/>
            <person name="Clum A."/>
            <person name="Lindquist E."/>
            <person name="Daum C."/>
            <person name="Ramamoorthy G.K."/>
            <person name="Gryganskyi A."/>
            <person name="Culley D."/>
            <person name="Magnuson J.K."/>
            <person name="James T.Y."/>
            <person name="O'Malley M.A."/>
            <person name="Stajich J.E."/>
            <person name="Spatafora J.W."/>
            <person name="Visel A."/>
            <person name="Grigoriev I.V."/>
        </authorList>
    </citation>
    <scope>NUCLEOTIDE SEQUENCE [LARGE SCALE GENOMIC DNA]</scope>
    <source>
        <strain evidence="9 10">NRRL 2496</strain>
    </source>
</reference>
<dbReference type="EMBL" id="MCGN01000005">
    <property type="protein sequence ID" value="ORY96650.1"/>
    <property type="molecule type" value="Genomic_DNA"/>
</dbReference>
<proteinExistence type="inferred from homology"/>